<keyword evidence="1" id="KW-0732">Signal</keyword>
<feature type="chain" id="PRO_5001803215" description="DUF1573 domain-containing protein" evidence="1">
    <location>
        <begin position="20"/>
        <end position="127"/>
    </location>
</feature>
<dbReference type="Proteomes" id="UP000028712">
    <property type="component" value="Unassembled WGS sequence"/>
</dbReference>
<dbReference type="OrthoDB" id="826619at2"/>
<proteinExistence type="predicted"/>
<dbReference type="EMBL" id="MUGY01000013">
    <property type="protein sequence ID" value="OXA93559.1"/>
    <property type="molecule type" value="Genomic_DNA"/>
</dbReference>
<evidence type="ECO:0000313" key="5">
    <source>
        <dbReference type="Proteomes" id="UP000198424"/>
    </source>
</evidence>
<dbReference type="InterPro" id="IPR013783">
    <property type="entry name" value="Ig-like_fold"/>
</dbReference>
<reference evidence="3 5" key="2">
    <citation type="submission" date="2016-11" db="EMBL/GenBank/DDBJ databases">
        <title>Whole genomes of Flavobacteriaceae.</title>
        <authorList>
            <person name="Stine C."/>
            <person name="Li C."/>
            <person name="Tadesse D."/>
        </authorList>
    </citation>
    <scope>NUCLEOTIDE SEQUENCE [LARGE SCALE GENOMIC DNA]</scope>
    <source>
        <strain evidence="3 5">ATCC 29551</strain>
    </source>
</reference>
<feature type="signal peptide" evidence="1">
    <location>
        <begin position="1"/>
        <end position="19"/>
    </location>
</feature>
<comment type="caution">
    <text evidence="2">The sequence shown here is derived from an EMBL/GenBank/DDBJ whole genome shotgun (WGS) entry which is preliminary data.</text>
</comment>
<evidence type="ECO:0000313" key="2">
    <source>
        <dbReference type="EMBL" id="KFF19105.1"/>
    </source>
</evidence>
<dbReference type="InterPro" id="IPR011467">
    <property type="entry name" value="DUF1573"/>
</dbReference>
<organism evidence="2 4">
    <name type="scientific">Flavobacterium hydatis</name>
    <name type="common">Cytophaga aquatilis</name>
    <dbReference type="NCBI Taxonomy" id="991"/>
    <lineage>
        <taxon>Bacteria</taxon>
        <taxon>Pseudomonadati</taxon>
        <taxon>Bacteroidota</taxon>
        <taxon>Flavobacteriia</taxon>
        <taxon>Flavobacteriales</taxon>
        <taxon>Flavobacteriaceae</taxon>
        <taxon>Flavobacterium</taxon>
    </lineage>
</organism>
<gene>
    <name evidence="3" type="ORF">B0A62_12445</name>
    <name evidence="2" type="ORF">IW20_03905</name>
</gene>
<keyword evidence="5" id="KW-1185">Reference proteome</keyword>
<dbReference type="Proteomes" id="UP000198424">
    <property type="component" value="Unassembled WGS sequence"/>
</dbReference>
<dbReference type="Gene3D" id="2.60.40.10">
    <property type="entry name" value="Immunoglobulins"/>
    <property type="match status" value="1"/>
</dbReference>
<sequence length="127" mass="13245">MKKAASFIAILMVTTIGLAQNGPKIDFAAKDNTIDYGTVSKGDNGAKAFEFTNSGDAPLMITSVQSTAGISIVSKPSAAIMPGKSGKIEVKFNMAPGPIRKTITVETNAVNYPEGRVALKIRGEVAN</sequence>
<dbReference type="EMBL" id="JPRM01000004">
    <property type="protein sequence ID" value="KFF19105.1"/>
    <property type="molecule type" value="Genomic_DNA"/>
</dbReference>
<evidence type="ECO:0000256" key="1">
    <source>
        <dbReference type="SAM" id="SignalP"/>
    </source>
</evidence>
<dbReference type="eggNOG" id="ENOG5031NHZ">
    <property type="taxonomic scope" value="Bacteria"/>
</dbReference>
<accession>A0A086AQZ1</accession>
<dbReference type="PANTHER" id="PTHR37833">
    <property type="entry name" value="LIPOPROTEIN-RELATED"/>
    <property type="match status" value="1"/>
</dbReference>
<evidence type="ECO:0008006" key="6">
    <source>
        <dbReference type="Google" id="ProtNLM"/>
    </source>
</evidence>
<dbReference type="AlphaFoldDB" id="A0A086AQZ1"/>
<reference evidence="2 4" key="1">
    <citation type="submission" date="2014-07" db="EMBL/GenBank/DDBJ databases">
        <title>Genome of Flavobacterium hydatis DSM 2063.</title>
        <authorList>
            <person name="Pipes S.E."/>
            <person name="Stropko S.J."/>
            <person name="Newman J.D."/>
        </authorList>
    </citation>
    <scope>NUCLEOTIDE SEQUENCE [LARGE SCALE GENOMIC DNA]</scope>
    <source>
        <strain evidence="2 4">DSM 2063</strain>
    </source>
</reference>
<name>A0A086AQZ1_FLAHY</name>
<evidence type="ECO:0000313" key="4">
    <source>
        <dbReference type="Proteomes" id="UP000028712"/>
    </source>
</evidence>
<dbReference type="STRING" id="991.IW20_03905"/>
<dbReference type="PANTHER" id="PTHR37833:SF1">
    <property type="entry name" value="SIGNAL PEPTIDE PROTEIN"/>
    <property type="match status" value="1"/>
</dbReference>
<evidence type="ECO:0000313" key="3">
    <source>
        <dbReference type="EMBL" id="OXA93559.1"/>
    </source>
</evidence>
<dbReference type="Pfam" id="PF07610">
    <property type="entry name" value="DUF1573"/>
    <property type="match status" value="1"/>
</dbReference>
<dbReference type="RefSeq" id="WP_035619044.1">
    <property type="nucleotide sequence ID" value="NZ_JBEWQG010000032.1"/>
</dbReference>
<protein>
    <recommendedName>
        <fullName evidence="6">DUF1573 domain-containing protein</fullName>
    </recommendedName>
</protein>